<feature type="transmembrane region" description="Helical" evidence="6">
    <location>
        <begin position="12"/>
        <end position="39"/>
    </location>
</feature>
<keyword evidence="4 6" id="KW-1133">Transmembrane helix</keyword>
<comment type="subcellular location">
    <subcellularLocation>
        <location evidence="1">Cell membrane</location>
        <topology evidence="1">Multi-pass membrane protein</topology>
    </subcellularLocation>
</comment>
<evidence type="ECO:0000313" key="7">
    <source>
        <dbReference type="EMBL" id="SJZ52217.1"/>
    </source>
</evidence>
<name>A0A1T4LCG1_TREPO</name>
<dbReference type="EMBL" id="FUWG01000011">
    <property type="protein sequence ID" value="SJZ52217.1"/>
    <property type="molecule type" value="Genomic_DNA"/>
</dbReference>
<keyword evidence="2" id="KW-1003">Cell membrane</keyword>
<evidence type="ECO:0000256" key="1">
    <source>
        <dbReference type="ARBA" id="ARBA00004651"/>
    </source>
</evidence>
<keyword evidence="5 6" id="KW-0472">Membrane</keyword>
<evidence type="ECO:0000256" key="2">
    <source>
        <dbReference type="ARBA" id="ARBA00022475"/>
    </source>
</evidence>
<feature type="transmembrane region" description="Helical" evidence="6">
    <location>
        <begin position="301"/>
        <end position="319"/>
    </location>
</feature>
<dbReference type="OrthoDB" id="369108at2"/>
<evidence type="ECO:0000256" key="5">
    <source>
        <dbReference type="ARBA" id="ARBA00023136"/>
    </source>
</evidence>
<evidence type="ECO:0000313" key="8">
    <source>
        <dbReference type="Proteomes" id="UP000190423"/>
    </source>
</evidence>
<keyword evidence="3 6" id="KW-0812">Transmembrane</keyword>
<dbReference type="Pfam" id="PF03739">
    <property type="entry name" value="LptF_LptG"/>
    <property type="match status" value="1"/>
</dbReference>
<dbReference type="GO" id="GO:0043190">
    <property type="term" value="C:ATP-binding cassette (ABC) transporter complex"/>
    <property type="evidence" value="ECO:0007669"/>
    <property type="project" value="TreeGrafter"/>
</dbReference>
<dbReference type="STRING" id="261392.SAMN02745149_01529"/>
<feature type="transmembrane region" description="Helical" evidence="6">
    <location>
        <begin position="331"/>
        <end position="353"/>
    </location>
</feature>
<dbReference type="GO" id="GO:0015920">
    <property type="term" value="P:lipopolysaccharide transport"/>
    <property type="evidence" value="ECO:0007669"/>
    <property type="project" value="TreeGrafter"/>
</dbReference>
<gene>
    <name evidence="7" type="ORF">SAMN02745149_01529</name>
</gene>
<dbReference type="InterPro" id="IPR005495">
    <property type="entry name" value="LptG/LptF_permease"/>
</dbReference>
<organism evidence="7 8">
    <name type="scientific">Treponema porcinum</name>
    <dbReference type="NCBI Taxonomy" id="261392"/>
    <lineage>
        <taxon>Bacteria</taxon>
        <taxon>Pseudomonadati</taxon>
        <taxon>Spirochaetota</taxon>
        <taxon>Spirochaetia</taxon>
        <taxon>Spirochaetales</taxon>
        <taxon>Treponemataceae</taxon>
        <taxon>Treponema</taxon>
    </lineage>
</organism>
<accession>A0A1T4LCG1</accession>
<dbReference type="PANTHER" id="PTHR33529">
    <property type="entry name" value="SLR0882 PROTEIN-RELATED"/>
    <property type="match status" value="1"/>
</dbReference>
<feature type="transmembrane region" description="Helical" evidence="6">
    <location>
        <begin position="59"/>
        <end position="76"/>
    </location>
</feature>
<reference evidence="7 8" key="1">
    <citation type="submission" date="2017-02" db="EMBL/GenBank/DDBJ databases">
        <authorList>
            <person name="Peterson S.W."/>
        </authorList>
    </citation>
    <scope>NUCLEOTIDE SEQUENCE [LARGE SCALE GENOMIC DNA]</scope>
    <source>
        <strain evidence="7 8">ATCC BAA-908</strain>
    </source>
</reference>
<dbReference type="RefSeq" id="WP_078933440.1">
    <property type="nucleotide sequence ID" value="NZ_FUWG01000011.1"/>
</dbReference>
<feature type="transmembrane region" description="Helical" evidence="6">
    <location>
        <begin position="88"/>
        <end position="116"/>
    </location>
</feature>
<evidence type="ECO:0000256" key="4">
    <source>
        <dbReference type="ARBA" id="ARBA00022989"/>
    </source>
</evidence>
<protein>
    <submittedName>
        <fullName evidence="7">Lipopolysaccharide export system permease protein</fullName>
    </submittedName>
</protein>
<dbReference type="Proteomes" id="UP000190423">
    <property type="component" value="Unassembled WGS sequence"/>
</dbReference>
<sequence>MKLVKYLFKRFIPIFFGALGFFSLVLVLVDLLMNLWKYIQNEAPALQVAYLMALYVPKTLWYAVPLGILFAVSYTLSDLYANNELTALFASGVSLLRFTMPLLIFSVLMSFALFFFEDKVVVPTFAKKTQLQNTLLQESKSLNNDSVVVLSNSGFLVYKAQVYDDSQKRLYDLYLVFRNPDKSLQAVIHSDIALWNSKEKRWNLQNAMQYTYRDNTLFLEDVQDDFLALLTEPPETFRNNSVSVEEVNTQDAKIYIEHLKRVGLPYNEELSVYYKKFAFPCIVFIVVFLSIGLSGKSRKNVLLISLSLSVCSAVLFYVMQMMTMLLAKFGYISPFMGAWFPVFFFIIISIVLLRYART</sequence>
<dbReference type="GeneID" id="78316818"/>
<feature type="transmembrane region" description="Helical" evidence="6">
    <location>
        <begin position="277"/>
        <end position="294"/>
    </location>
</feature>
<keyword evidence="8" id="KW-1185">Reference proteome</keyword>
<proteinExistence type="predicted"/>
<evidence type="ECO:0000256" key="6">
    <source>
        <dbReference type="SAM" id="Phobius"/>
    </source>
</evidence>
<evidence type="ECO:0000256" key="3">
    <source>
        <dbReference type="ARBA" id="ARBA00022692"/>
    </source>
</evidence>
<dbReference type="AlphaFoldDB" id="A0A1T4LCG1"/>
<dbReference type="PANTHER" id="PTHR33529:SF6">
    <property type="entry name" value="YJGP_YJGQ FAMILY PERMEASE"/>
    <property type="match status" value="1"/>
</dbReference>